<feature type="non-terminal residue" evidence="2">
    <location>
        <position position="66"/>
    </location>
</feature>
<feature type="region of interest" description="Disordered" evidence="1">
    <location>
        <begin position="1"/>
        <end position="66"/>
    </location>
</feature>
<protein>
    <submittedName>
        <fullName evidence="2">Uncharacterized protein</fullName>
    </submittedName>
</protein>
<reference evidence="2" key="1">
    <citation type="submission" date="2020-02" db="EMBL/GenBank/DDBJ databases">
        <authorList>
            <person name="Meier V. D."/>
        </authorList>
    </citation>
    <scope>NUCLEOTIDE SEQUENCE</scope>
    <source>
        <strain evidence="2">AVDCRST_MAG28</strain>
    </source>
</reference>
<dbReference type="AlphaFoldDB" id="A0A6J4R223"/>
<dbReference type="EMBL" id="CADCVE010000067">
    <property type="protein sequence ID" value="CAA9459061.1"/>
    <property type="molecule type" value="Genomic_DNA"/>
</dbReference>
<gene>
    <name evidence="2" type="ORF">AVDCRST_MAG28-2950</name>
</gene>
<evidence type="ECO:0000256" key="1">
    <source>
        <dbReference type="SAM" id="MobiDB-lite"/>
    </source>
</evidence>
<sequence>APRTSPGAPIRTAASSAGARRPGRAARRMGRRLPLPRARRPRTSPGPRHHDRGDNRRTDPASHRGL</sequence>
<accession>A0A6J4R223</accession>
<feature type="compositionally biased region" description="Basic and acidic residues" evidence="1">
    <location>
        <begin position="51"/>
        <end position="66"/>
    </location>
</feature>
<evidence type="ECO:0000313" key="2">
    <source>
        <dbReference type="EMBL" id="CAA9459061.1"/>
    </source>
</evidence>
<feature type="compositionally biased region" description="Low complexity" evidence="1">
    <location>
        <begin position="11"/>
        <end position="20"/>
    </location>
</feature>
<organism evidence="2">
    <name type="scientific">uncultured Rubrobacteraceae bacterium</name>
    <dbReference type="NCBI Taxonomy" id="349277"/>
    <lineage>
        <taxon>Bacteria</taxon>
        <taxon>Bacillati</taxon>
        <taxon>Actinomycetota</taxon>
        <taxon>Rubrobacteria</taxon>
        <taxon>Rubrobacterales</taxon>
        <taxon>Rubrobacteraceae</taxon>
        <taxon>environmental samples</taxon>
    </lineage>
</organism>
<feature type="compositionally biased region" description="Basic residues" evidence="1">
    <location>
        <begin position="37"/>
        <end position="50"/>
    </location>
</feature>
<proteinExistence type="predicted"/>
<name>A0A6J4R223_9ACTN</name>
<feature type="non-terminal residue" evidence="2">
    <location>
        <position position="1"/>
    </location>
</feature>
<feature type="compositionally biased region" description="Basic residues" evidence="1">
    <location>
        <begin position="21"/>
        <end position="31"/>
    </location>
</feature>